<dbReference type="Proteomes" id="UP000623467">
    <property type="component" value="Unassembled WGS sequence"/>
</dbReference>
<dbReference type="EMBL" id="JACAZH010000002">
    <property type="protein sequence ID" value="KAF7375478.1"/>
    <property type="molecule type" value="Genomic_DNA"/>
</dbReference>
<proteinExistence type="predicted"/>
<dbReference type="AlphaFoldDB" id="A0A8H7DKB9"/>
<protein>
    <submittedName>
        <fullName evidence="2">Uncharacterized protein</fullName>
    </submittedName>
</protein>
<evidence type="ECO:0000313" key="2">
    <source>
        <dbReference type="EMBL" id="KAF7375478.1"/>
    </source>
</evidence>
<name>A0A8H7DKB9_9AGAR</name>
<accession>A0A8H7DKB9</accession>
<organism evidence="2 3">
    <name type="scientific">Mycena sanguinolenta</name>
    <dbReference type="NCBI Taxonomy" id="230812"/>
    <lineage>
        <taxon>Eukaryota</taxon>
        <taxon>Fungi</taxon>
        <taxon>Dikarya</taxon>
        <taxon>Basidiomycota</taxon>
        <taxon>Agaricomycotina</taxon>
        <taxon>Agaricomycetes</taxon>
        <taxon>Agaricomycetidae</taxon>
        <taxon>Agaricales</taxon>
        <taxon>Marasmiineae</taxon>
        <taxon>Mycenaceae</taxon>
        <taxon>Mycena</taxon>
    </lineage>
</organism>
<sequence>MSHLVLQPCVRALNWGPTVGLNTVSKTYSWSEDRCTPFSSDFRTYTLEWIWTTSGSALASTYATRYPVFEMRFFFLAQEGLSGVGEGCDDRVDDCVGGSMGGGVRAMLFDHDIEPTRLLPPQPIPSRERRRWRHEQIVPRTAE</sequence>
<comment type="caution">
    <text evidence="2">The sequence shown here is derived from an EMBL/GenBank/DDBJ whole genome shotgun (WGS) entry which is preliminary data.</text>
</comment>
<keyword evidence="3" id="KW-1185">Reference proteome</keyword>
<reference evidence="2" key="1">
    <citation type="submission" date="2020-05" db="EMBL/GenBank/DDBJ databases">
        <title>Mycena genomes resolve the evolution of fungal bioluminescence.</title>
        <authorList>
            <person name="Tsai I.J."/>
        </authorList>
    </citation>
    <scope>NUCLEOTIDE SEQUENCE</scope>
    <source>
        <strain evidence="2">160909Yilan</strain>
    </source>
</reference>
<gene>
    <name evidence="2" type="ORF">MSAN_00435800</name>
</gene>
<feature type="compositionally biased region" description="Basic and acidic residues" evidence="1">
    <location>
        <begin position="134"/>
        <end position="143"/>
    </location>
</feature>
<feature type="region of interest" description="Disordered" evidence="1">
    <location>
        <begin position="122"/>
        <end position="143"/>
    </location>
</feature>
<evidence type="ECO:0000313" key="3">
    <source>
        <dbReference type="Proteomes" id="UP000623467"/>
    </source>
</evidence>
<evidence type="ECO:0000256" key="1">
    <source>
        <dbReference type="SAM" id="MobiDB-lite"/>
    </source>
</evidence>
<dbReference type="OrthoDB" id="4781at2759"/>